<dbReference type="AlphaFoldDB" id="A0A428MLW9"/>
<comment type="caution">
    <text evidence="2">The sequence shown here is derived from an EMBL/GenBank/DDBJ whole genome shotgun (WGS) entry which is preliminary data.</text>
</comment>
<accession>A0A428MLW9</accession>
<evidence type="ECO:0008006" key="4">
    <source>
        <dbReference type="Google" id="ProtNLM"/>
    </source>
</evidence>
<sequence>MGDGVGRGFWIVRIVALVVGLAVAGSGLALAATPVDAATVKQKVEARGVGKDFKVGLGDGSTVSGEIVWIGEEKFQLKAKKEPQPVDVSYAQVTRVGGAAWWMFWRRR</sequence>
<dbReference type="Proteomes" id="UP000269669">
    <property type="component" value="Unassembled WGS sequence"/>
</dbReference>
<name>A0A428MLW9_9BACT</name>
<organism evidence="2 3">
    <name type="scientific">Edaphobacter aggregans</name>
    <dbReference type="NCBI Taxonomy" id="570835"/>
    <lineage>
        <taxon>Bacteria</taxon>
        <taxon>Pseudomonadati</taxon>
        <taxon>Acidobacteriota</taxon>
        <taxon>Terriglobia</taxon>
        <taxon>Terriglobales</taxon>
        <taxon>Acidobacteriaceae</taxon>
        <taxon>Edaphobacter</taxon>
    </lineage>
</organism>
<evidence type="ECO:0000313" key="2">
    <source>
        <dbReference type="EMBL" id="RSL17830.1"/>
    </source>
</evidence>
<dbReference type="RefSeq" id="WP_125486261.1">
    <property type="nucleotide sequence ID" value="NZ_RSDW01000001.1"/>
</dbReference>
<feature type="signal peptide" evidence="1">
    <location>
        <begin position="1"/>
        <end position="31"/>
    </location>
</feature>
<gene>
    <name evidence="2" type="ORF">EDE15_3379</name>
</gene>
<evidence type="ECO:0000256" key="1">
    <source>
        <dbReference type="SAM" id="SignalP"/>
    </source>
</evidence>
<dbReference type="EMBL" id="RSDW01000001">
    <property type="protein sequence ID" value="RSL17830.1"/>
    <property type="molecule type" value="Genomic_DNA"/>
</dbReference>
<keyword evidence="1" id="KW-0732">Signal</keyword>
<proteinExistence type="predicted"/>
<protein>
    <recommendedName>
        <fullName evidence="4">DUF5666 domain-containing protein</fullName>
    </recommendedName>
</protein>
<keyword evidence="3" id="KW-1185">Reference proteome</keyword>
<reference evidence="2 3" key="1">
    <citation type="submission" date="2018-12" db="EMBL/GenBank/DDBJ databases">
        <title>Sequencing of bacterial isolates from soil warming experiment in Harvard Forest, Massachusetts, USA.</title>
        <authorList>
            <person name="Deangelis K."/>
        </authorList>
    </citation>
    <scope>NUCLEOTIDE SEQUENCE [LARGE SCALE GENOMIC DNA]</scope>
    <source>
        <strain evidence="2 3">EB153</strain>
    </source>
</reference>
<feature type="chain" id="PRO_5019570955" description="DUF5666 domain-containing protein" evidence="1">
    <location>
        <begin position="32"/>
        <end position="108"/>
    </location>
</feature>
<evidence type="ECO:0000313" key="3">
    <source>
        <dbReference type="Proteomes" id="UP000269669"/>
    </source>
</evidence>